<dbReference type="PANTHER" id="PTHR10773">
    <property type="entry name" value="DNA-DIRECTED RNA POLYMERASES I, II, AND III SUBUNIT RPABC2"/>
    <property type="match status" value="1"/>
</dbReference>
<dbReference type="GeneID" id="20238890"/>
<proteinExistence type="predicted"/>
<dbReference type="AlphaFoldDB" id="V4AD41"/>
<dbReference type="CTD" id="20238890"/>
<dbReference type="PANTHER" id="PTHR10773:SF19">
    <property type="match status" value="1"/>
</dbReference>
<gene>
    <name evidence="2" type="ORF">LOTGIDRAFT_162044</name>
</gene>
<accession>V4AD41</accession>
<dbReference type="RefSeq" id="XP_009056230.1">
    <property type="nucleotide sequence ID" value="XM_009057982.1"/>
</dbReference>
<dbReference type="EMBL" id="KB201977">
    <property type="protein sequence ID" value="ESO93020.1"/>
    <property type="molecule type" value="Genomic_DNA"/>
</dbReference>
<dbReference type="KEGG" id="lgi:LOTGIDRAFT_162044"/>
<keyword evidence="3" id="KW-1185">Reference proteome</keyword>
<evidence type="ECO:0000256" key="1">
    <source>
        <dbReference type="SAM" id="MobiDB-lite"/>
    </source>
</evidence>
<dbReference type="Proteomes" id="UP000030746">
    <property type="component" value="Unassembled WGS sequence"/>
</dbReference>
<dbReference type="HOGENOM" id="CLU_1162299_0_0_1"/>
<protein>
    <submittedName>
        <fullName evidence="2">Uncharacterized protein</fullName>
    </submittedName>
</protein>
<evidence type="ECO:0000313" key="3">
    <source>
        <dbReference type="Proteomes" id="UP000030746"/>
    </source>
</evidence>
<organism evidence="2 3">
    <name type="scientific">Lottia gigantea</name>
    <name type="common">Giant owl limpet</name>
    <dbReference type="NCBI Taxonomy" id="225164"/>
    <lineage>
        <taxon>Eukaryota</taxon>
        <taxon>Metazoa</taxon>
        <taxon>Spiralia</taxon>
        <taxon>Lophotrochozoa</taxon>
        <taxon>Mollusca</taxon>
        <taxon>Gastropoda</taxon>
        <taxon>Patellogastropoda</taxon>
        <taxon>Lottioidea</taxon>
        <taxon>Lottiidae</taxon>
        <taxon>Lottia</taxon>
    </lineage>
</organism>
<sequence>MTSEDQAFYEDNCQGQYIARCSNTVSRDWLKRKERDAERKISDDAKRQHMAEERRTQQRLNFQEMAANLKDCETQGAHKEARNISKPRCNSTYCTRNGLGCEMVTDDRRASILSTFYGLVSLCDQRLWILRHIKSRKTSTSKENSRKTRTVAFFLLLDDNGGTVRVCRFLFLNTINVTDRQVSTVLIKTSSTGAVEQEKEEVVWLAKLLEMSESVEDYHKARIRLNVPIMKFIREKKKK</sequence>
<dbReference type="OrthoDB" id="19132at2759"/>
<reference evidence="2 3" key="1">
    <citation type="journal article" date="2013" name="Nature">
        <title>Insights into bilaterian evolution from three spiralian genomes.</title>
        <authorList>
            <person name="Simakov O."/>
            <person name="Marletaz F."/>
            <person name="Cho S.J."/>
            <person name="Edsinger-Gonzales E."/>
            <person name="Havlak P."/>
            <person name="Hellsten U."/>
            <person name="Kuo D.H."/>
            <person name="Larsson T."/>
            <person name="Lv J."/>
            <person name="Arendt D."/>
            <person name="Savage R."/>
            <person name="Osoegawa K."/>
            <person name="de Jong P."/>
            <person name="Grimwood J."/>
            <person name="Chapman J.A."/>
            <person name="Shapiro H."/>
            <person name="Aerts A."/>
            <person name="Otillar R.P."/>
            <person name="Terry A.Y."/>
            <person name="Boore J.L."/>
            <person name="Grigoriev I.V."/>
            <person name="Lindberg D.R."/>
            <person name="Seaver E.C."/>
            <person name="Weisblat D.A."/>
            <person name="Putnam N.H."/>
            <person name="Rokhsar D.S."/>
        </authorList>
    </citation>
    <scope>NUCLEOTIDE SEQUENCE [LARGE SCALE GENOMIC DNA]</scope>
</reference>
<feature type="region of interest" description="Disordered" evidence="1">
    <location>
        <begin position="36"/>
        <end position="55"/>
    </location>
</feature>
<name>V4AD41_LOTGI</name>
<evidence type="ECO:0000313" key="2">
    <source>
        <dbReference type="EMBL" id="ESO93020.1"/>
    </source>
</evidence>